<feature type="chain" id="PRO_5007639497" evidence="1">
    <location>
        <begin position="22"/>
        <end position="312"/>
    </location>
</feature>
<name>B2L3I3_PHIRO</name>
<evidence type="ECO:0000256" key="1">
    <source>
        <dbReference type="SAM" id="SignalP"/>
    </source>
</evidence>
<protein>
    <submittedName>
        <fullName evidence="3">ArkB_3</fullName>
    </submittedName>
    <submittedName>
        <fullName evidence="2">ArkB_4</fullName>
    </submittedName>
</protein>
<reference evidence="2" key="1">
    <citation type="journal article" date="2008" name="Proc. Natl. Acad. Sci. U.S.A.">
        <title>Evidence for degenerate tetraploidy in bdelloid rotifers.</title>
        <authorList>
            <person name="Mark Welch D.B."/>
            <person name="Mark Welch J.L."/>
            <person name="Meselson M."/>
        </authorList>
    </citation>
    <scope>NUCLEOTIDE SEQUENCE</scope>
    <source>
        <strain evidence="2">MM1</strain>
    </source>
</reference>
<keyword evidence="1" id="KW-0732">Signal</keyword>
<dbReference type="EMBL" id="EU432546">
    <property type="protein sequence ID" value="ACC43935.1"/>
    <property type="molecule type" value="Genomic_DNA"/>
</dbReference>
<accession>B2L3I3</accession>
<feature type="signal peptide" evidence="1">
    <location>
        <begin position="1"/>
        <end position="21"/>
    </location>
</feature>
<proteinExistence type="predicted"/>
<sequence>MIRSIIILIAILLVVVGTAISASLPGKKSKTRAEPLKCYDCSCTTSPCICNNFDTVTSEDTYCTIILEYYGQQVTTTFGHVDRDSTRVHIRDLPYVLVEESIVFSDQLGIWNTKTNIVLYGCDWDSCNKPDLVQYVPKGFQMRLPETWLNSSVLGNKQTIRNCHHCPDTPQCGPESFLDADLCPVQACNTTCIVSDAFDDPSKDEQCYQSYCATPEEDLKFDPHRVELEGILYLDKDDKTVELWEIDIYCRADDCSRPEIFNEVREKLDVQLGDSATLEYLKPTTSTATTINMIFNKSLLSLALFFTVVFRY</sequence>
<gene>
    <name evidence="2" type="primary">arkB_4</name>
    <name evidence="3" type="synonym">arkB_3</name>
</gene>
<evidence type="ECO:0000313" key="2">
    <source>
        <dbReference type="EMBL" id="ACC43935.1"/>
    </source>
</evidence>
<evidence type="ECO:0000313" key="3">
    <source>
        <dbReference type="EMBL" id="ACC43978.1"/>
    </source>
</evidence>
<dbReference type="EMBL" id="EU432549">
    <property type="protein sequence ID" value="ACC43978.1"/>
    <property type="molecule type" value="Genomic_DNA"/>
</dbReference>
<organism evidence="2">
    <name type="scientific">Philodina roseola</name>
    <name type="common">Rotifer</name>
    <dbReference type="NCBI Taxonomy" id="96448"/>
    <lineage>
        <taxon>Eukaryota</taxon>
        <taxon>Metazoa</taxon>
        <taxon>Spiralia</taxon>
        <taxon>Gnathifera</taxon>
        <taxon>Rotifera</taxon>
        <taxon>Eurotatoria</taxon>
        <taxon>Bdelloidea</taxon>
        <taxon>Philodinida</taxon>
        <taxon>Philodinidae</taxon>
        <taxon>Philodina</taxon>
    </lineage>
</organism>
<dbReference type="AlphaFoldDB" id="B2L3I3"/>